<evidence type="ECO:0000313" key="1">
    <source>
        <dbReference type="EMBL" id="CAD8123156.1"/>
    </source>
</evidence>
<name>A0A8S1R526_9CILI</name>
<accession>A0A8S1R526</accession>
<keyword evidence="2" id="KW-1185">Reference proteome</keyword>
<evidence type="ECO:0000313" key="2">
    <source>
        <dbReference type="Proteomes" id="UP000692954"/>
    </source>
</evidence>
<proteinExistence type="predicted"/>
<reference evidence="1" key="1">
    <citation type="submission" date="2021-01" db="EMBL/GenBank/DDBJ databases">
        <authorList>
            <consortium name="Genoscope - CEA"/>
            <person name="William W."/>
        </authorList>
    </citation>
    <scope>NUCLEOTIDE SEQUENCE</scope>
</reference>
<gene>
    <name evidence="1" type="ORF">PSON_ATCC_30995.1.T1430036</name>
</gene>
<protein>
    <submittedName>
        <fullName evidence="1">Uncharacterized protein</fullName>
    </submittedName>
</protein>
<sequence length="85" mass="10218">MPLIIKKLLVDKNQLKINNKLIGFDIQSNYVIDDMTQINIFDMETVLEYLSAFYKQKRKQHLIIHQKTKLNFRFSRTRKINQGSF</sequence>
<dbReference type="AlphaFoldDB" id="A0A8S1R526"/>
<comment type="caution">
    <text evidence="1">The sequence shown here is derived from an EMBL/GenBank/DDBJ whole genome shotgun (WGS) entry which is preliminary data.</text>
</comment>
<dbReference type="EMBL" id="CAJJDN010000143">
    <property type="protein sequence ID" value="CAD8123156.1"/>
    <property type="molecule type" value="Genomic_DNA"/>
</dbReference>
<dbReference type="Proteomes" id="UP000692954">
    <property type="component" value="Unassembled WGS sequence"/>
</dbReference>
<organism evidence="1 2">
    <name type="scientific">Paramecium sonneborni</name>
    <dbReference type="NCBI Taxonomy" id="65129"/>
    <lineage>
        <taxon>Eukaryota</taxon>
        <taxon>Sar</taxon>
        <taxon>Alveolata</taxon>
        <taxon>Ciliophora</taxon>
        <taxon>Intramacronucleata</taxon>
        <taxon>Oligohymenophorea</taxon>
        <taxon>Peniculida</taxon>
        <taxon>Parameciidae</taxon>
        <taxon>Paramecium</taxon>
    </lineage>
</organism>